<proteinExistence type="predicted"/>
<dbReference type="Proteomes" id="UP001175226">
    <property type="component" value="Unassembled WGS sequence"/>
</dbReference>
<dbReference type="EMBL" id="JAUEPT010000107">
    <property type="protein sequence ID" value="KAK0431760.1"/>
    <property type="molecule type" value="Genomic_DNA"/>
</dbReference>
<organism evidence="2 3">
    <name type="scientific">Armillaria borealis</name>
    <dbReference type="NCBI Taxonomy" id="47425"/>
    <lineage>
        <taxon>Eukaryota</taxon>
        <taxon>Fungi</taxon>
        <taxon>Dikarya</taxon>
        <taxon>Basidiomycota</taxon>
        <taxon>Agaricomycotina</taxon>
        <taxon>Agaricomycetes</taxon>
        <taxon>Agaricomycetidae</taxon>
        <taxon>Agaricales</taxon>
        <taxon>Marasmiineae</taxon>
        <taxon>Physalacriaceae</taxon>
        <taxon>Armillaria</taxon>
    </lineage>
</organism>
<evidence type="ECO:0000313" key="2">
    <source>
        <dbReference type="EMBL" id="KAK0431760.1"/>
    </source>
</evidence>
<accession>A0AA39IXN0</accession>
<gene>
    <name evidence="2" type="ORF">EV421DRAFT_136244</name>
</gene>
<keyword evidence="3" id="KW-1185">Reference proteome</keyword>
<evidence type="ECO:0000256" key="1">
    <source>
        <dbReference type="SAM" id="Phobius"/>
    </source>
</evidence>
<evidence type="ECO:0000313" key="3">
    <source>
        <dbReference type="Proteomes" id="UP001175226"/>
    </source>
</evidence>
<keyword evidence="1" id="KW-0472">Membrane</keyword>
<comment type="caution">
    <text evidence="2">The sequence shown here is derived from an EMBL/GenBank/DDBJ whole genome shotgun (WGS) entry which is preliminary data.</text>
</comment>
<name>A0AA39IXN0_9AGAR</name>
<reference evidence="2" key="1">
    <citation type="submission" date="2023-06" db="EMBL/GenBank/DDBJ databases">
        <authorList>
            <consortium name="Lawrence Berkeley National Laboratory"/>
            <person name="Ahrendt S."/>
            <person name="Sahu N."/>
            <person name="Indic B."/>
            <person name="Wong-Bajracharya J."/>
            <person name="Merenyi Z."/>
            <person name="Ke H.-M."/>
            <person name="Monk M."/>
            <person name="Kocsube S."/>
            <person name="Drula E."/>
            <person name="Lipzen A."/>
            <person name="Balint B."/>
            <person name="Henrissat B."/>
            <person name="Andreopoulos B."/>
            <person name="Martin F.M."/>
            <person name="Harder C.B."/>
            <person name="Rigling D."/>
            <person name="Ford K.L."/>
            <person name="Foster G.D."/>
            <person name="Pangilinan J."/>
            <person name="Papanicolaou A."/>
            <person name="Barry K."/>
            <person name="LaButti K."/>
            <person name="Viragh M."/>
            <person name="Koriabine M."/>
            <person name="Yan M."/>
            <person name="Riley R."/>
            <person name="Champramary S."/>
            <person name="Plett K.L."/>
            <person name="Tsai I.J."/>
            <person name="Slot J."/>
            <person name="Sipos G."/>
            <person name="Plett J."/>
            <person name="Nagy L.G."/>
            <person name="Grigoriev I.V."/>
        </authorList>
    </citation>
    <scope>NUCLEOTIDE SEQUENCE</scope>
    <source>
        <strain evidence="2">FPL87.14</strain>
    </source>
</reference>
<protein>
    <submittedName>
        <fullName evidence="2">Uncharacterized protein</fullName>
    </submittedName>
</protein>
<sequence>MPRAPGGFGGILDYLGLLPCLILLSICAMTMVGIYLFTDLHDPSRESFTWDELVNVLQFSYPAHL</sequence>
<keyword evidence="1" id="KW-1133">Transmembrane helix</keyword>
<feature type="transmembrane region" description="Helical" evidence="1">
    <location>
        <begin position="14"/>
        <end position="37"/>
    </location>
</feature>
<dbReference type="AlphaFoldDB" id="A0AA39IXN0"/>
<keyword evidence="1" id="KW-0812">Transmembrane</keyword>